<dbReference type="Proteomes" id="UP000596311">
    <property type="component" value="Chromosome"/>
</dbReference>
<feature type="domain" description="FAD-binding" evidence="3">
    <location>
        <begin position="7"/>
        <end position="348"/>
    </location>
</feature>
<proteinExistence type="predicted"/>
<dbReference type="InterPro" id="IPR036188">
    <property type="entry name" value="FAD/NAD-bd_sf"/>
</dbReference>
<evidence type="ECO:0000313" key="5">
    <source>
        <dbReference type="Proteomes" id="UP000596311"/>
    </source>
</evidence>
<evidence type="ECO:0000259" key="3">
    <source>
        <dbReference type="Pfam" id="PF01494"/>
    </source>
</evidence>
<dbReference type="PRINTS" id="PR00420">
    <property type="entry name" value="RNGMNOXGNASE"/>
</dbReference>
<organism evidence="4 5">
    <name type="scientific">Streptomyces koyangensis</name>
    <dbReference type="NCBI Taxonomy" id="188770"/>
    <lineage>
        <taxon>Bacteria</taxon>
        <taxon>Bacillati</taxon>
        <taxon>Actinomycetota</taxon>
        <taxon>Actinomycetes</taxon>
        <taxon>Kitasatosporales</taxon>
        <taxon>Streptomycetaceae</taxon>
        <taxon>Streptomyces</taxon>
        <taxon>Streptomyces aurantiacus group</taxon>
    </lineage>
</organism>
<keyword evidence="2" id="KW-0503">Monooxygenase</keyword>
<accession>A0ABX7EQ66</accession>
<dbReference type="PANTHER" id="PTHR13789">
    <property type="entry name" value="MONOOXYGENASE"/>
    <property type="match status" value="1"/>
</dbReference>
<keyword evidence="5" id="KW-1185">Reference proteome</keyword>
<gene>
    <name evidence="4" type="ORF">G9U55_30205</name>
</gene>
<dbReference type="NCBIfam" id="NF005313">
    <property type="entry name" value="PRK06847.1"/>
    <property type="match status" value="1"/>
</dbReference>
<protein>
    <submittedName>
        <fullName evidence="4">2-polyprenyl-6-methoxyphenol hydroxylase</fullName>
    </submittedName>
</protein>
<keyword evidence="1" id="KW-0560">Oxidoreductase</keyword>
<dbReference type="PANTHER" id="PTHR13789:SF309">
    <property type="entry name" value="PUTATIVE (AFU_ORTHOLOGUE AFUA_6G14510)-RELATED"/>
    <property type="match status" value="1"/>
</dbReference>
<dbReference type="SUPFAM" id="SSF51905">
    <property type="entry name" value="FAD/NAD(P)-binding domain"/>
    <property type="match status" value="1"/>
</dbReference>
<dbReference type="Gene3D" id="3.50.50.60">
    <property type="entry name" value="FAD/NAD(P)-binding domain"/>
    <property type="match status" value="1"/>
</dbReference>
<name>A0ABX7EQ66_9ACTN</name>
<sequence>MRTLPSTILVVGGGITGSTMAVLLRRVGLDVELAEAAPDWNTGAGSGITLHGNALRVLREAGVWDEVRMAGHGFGTIGLTAVDGSLLHEERSLPAGGDDLPATFGIERPRLQSILAAAVRASGVRVRLGVRAQVTAQYGNSVEVAYNDSESRRYALVIAADGLHSTLRAAVGITDTPKTTGMAAWRAIVPRPPGLDRTNLTYGAPVHIAGYCPTGPDTIYAYLVESTKPRSELPPPASHAAHMRALAAPYGGHWPAIRAHLTDSSQVNYSRFSRLLVRNAWHRGRVVLAGDAAHSCPPTLAQGAAMGLEDAWVLSGLLADEPPATWDDALLTRYHDRRSRRAATVVEASVRIGQWLLDSSPHADIPNLMNRTMTMLRQMP</sequence>
<dbReference type="EMBL" id="CP049945">
    <property type="protein sequence ID" value="QRF06001.1"/>
    <property type="molecule type" value="Genomic_DNA"/>
</dbReference>
<dbReference type="Pfam" id="PF01494">
    <property type="entry name" value="FAD_binding_3"/>
    <property type="match status" value="1"/>
</dbReference>
<dbReference type="RefSeq" id="WP_203216480.1">
    <property type="nucleotide sequence ID" value="NZ_CP049945.1"/>
</dbReference>
<dbReference type="InterPro" id="IPR050493">
    <property type="entry name" value="FAD-dep_Monooxygenase_BioMet"/>
</dbReference>
<evidence type="ECO:0000313" key="4">
    <source>
        <dbReference type="EMBL" id="QRF06001.1"/>
    </source>
</evidence>
<dbReference type="InterPro" id="IPR002938">
    <property type="entry name" value="FAD-bd"/>
</dbReference>
<reference evidence="4 5" key="1">
    <citation type="submission" date="2020-03" db="EMBL/GenBank/DDBJ databases">
        <title>Genome mining and metabolic profiling illuminate the polycyclic tetramate macrolactams from Streptomyces koyangensis SCSIO 5802.</title>
        <authorList>
            <person name="Ding W."/>
        </authorList>
    </citation>
    <scope>NUCLEOTIDE SEQUENCE [LARGE SCALE GENOMIC DNA]</scope>
    <source>
        <strain evidence="4 5">SCSIO 5802</strain>
    </source>
</reference>
<evidence type="ECO:0000256" key="2">
    <source>
        <dbReference type="ARBA" id="ARBA00023033"/>
    </source>
</evidence>
<evidence type="ECO:0000256" key="1">
    <source>
        <dbReference type="ARBA" id="ARBA00023002"/>
    </source>
</evidence>